<gene>
    <name evidence="4" type="ordered locus">Rru_A0699</name>
</gene>
<dbReference type="Pfam" id="PF05016">
    <property type="entry name" value="ParE_toxin"/>
    <property type="match status" value="1"/>
</dbReference>
<organism evidence="4 5">
    <name type="scientific">Rhodospirillum rubrum (strain ATCC 11170 / ATH 1.1.1 / DSM 467 / LMG 4362 / NCIMB 8255 / S1)</name>
    <dbReference type="NCBI Taxonomy" id="269796"/>
    <lineage>
        <taxon>Bacteria</taxon>
        <taxon>Pseudomonadati</taxon>
        <taxon>Pseudomonadota</taxon>
        <taxon>Alphaproteobacteria</taxon>
        <taxon>Rhodospirillales</taxon>
        <taxon>Rhodospirillaceae</taxon>
        <taxon>Rhodospirillum</taxon>
    </lineage>
</organism>
<keyword evidence="3" id="KW-1133">Transmembrane helix</keyword>
<reference evidence="4 5" key="1">
    <citation type="journal article" date="2011" name="Stand. Genomic Sci.">
        <title>Complete genome sequence of Rhodospirillum rubrum type strain (S1).</title>
        <authorList>
            <person name="Munk A.C."/>
            <person name="Copeland A."/>
            <person name="Lucas S."/>
            <person name="Lapidus A."/>
            <person name="Del Rio T.G."/>
            <person name="Barry K."/>
            <person name="Detter J.C."/>
            <person name="Hammon N."/>
            <person name="Israni S."/>
            <person name="Pitluck S."/>
            <person name="Brettin T."/>
            <person name="Bruce D."/>
            <person name="Han C."/>
            <person name="Tapia R."/>
            <person name="Gilna P."/>
            <person name="Schmutz J."/>
            <person name="Larimer F."/>
            <person name="Land M."/>
            <person name="Kyrpides N.C."/>
            <person name="Mavromatis K."/>
            <person name="Richardson P."/>
            <person name="Rohde M."/>
            <person name="Goker M."/>
            <person name="Klenk H.P."/>
            <person name="Zhang Y."/>
            <person name="Roberts G.P."/>
            <person name="Reslewic S."/>
            <person name="Schwartz D.C."/>
        </authorList>
    </citation>
    <scope>NUCLEOTIDE SEQUENCE [LARGE SCALE GENOMIC DNA]</scope>
    <source>
        <strain evidence="5">ATCC 11170 / ATH 1.1.1 / DSM 467 / LMG 4362 / NCIMB 8255 / S1</strain>
    </source>
</reference>
<dbReference type="HOGENOM" id="CLU_147162_3_1_5"/>
<keyword evidence="3" id="KW-0812">Transmembrane</keyword>
<dbReference type="Gene3D" id="3.30.2310.20">
    <property type="entry name" value="RelE-like"/>
    <property type="match status" value="1"/>
</dbReference>
<sequence length="104" mass="12118">MPITLSDLALKDLEEIRHYTVRQWGREQWLRYYRGLVSTFERIEQSPESGRSRDLFLPGLRSISYGKHSVFYAPIAAAGGAIVILRIVHQKRHLPALTYYEDIE</sequence>
<feature type="transmembrane region" description="Helical" evidence="3">
    <location>
        <begin position="70"/>
        <end position="88"/>
    </location>
</feature>
<evidence type="ECO:0000313" key="4">
    <source>
        <dbReference type="EMBL" id="ABC21503.1"/>
    </source>
</evidence>
<dbReference type="STRING" id="269796.Rru_A0699"/>
<evidence type="ECO:0000256" key="1">
    <source>
        <dbReference type="ARBA" id="ARBA00006226"/>
    </source>
</evidence>
<dbReference type="PhylomeDB" id="Q2RWJ2"/>
<dbReference type="InterPro" id="IPR035093">
    <property type="entry name" value="RelE/ParE_toxin_dom_sf"/>
</dbReference>
<proteinExistence type="inferred from homology"/>
<dbReference type="PANTHER" id="PTHR33755">
    <property type="entry name" value="TOXIN PARE1-RELATED"/>
    <property type="match status" value="1"/>
</dbReference>
<dbReference type="eggNOG" id="COG3668">
    <property type="taxonomic scope" value="Bacteria"/>
</dbReference>
<dbReference type="PANTHER" id="PTHR33755:SF9">
    <property type="entry name" value="TOXIN PARE1"/>
    <property type="match status" value="1"/>
</dbReference>
<dbReference type="EnsemblBacteria" id="ABC21503">
    <property type="protein sequence ID" value="ABC21503"/>
    <property type="gene ID" value="Rru_A0699"/>
</dbReference>
<evidence type="ECO:0000256" key="3">
    <source>
        <dbReference type="SAM" id="Phobius"/>
    </source>
</evidence>
<dbReference type="KEGG" id="rru:Rru_A0699"/>
<protein>
    <submittedName>
        <fullName evidence="4">Plasmid stabilization system</fullName>
    </submittedName>
</protein>
<dbReference type="Proteomes" id="UP000001929">
    <property type="component" value="Chromosome"/>
</dbReference>
<accession>Q2RWJ2</accession>
<evidence type="ECO:0000313" key="5">
    <source>
        <dbReference type="Proteomes" id="UP000001929"/>
    </source>
</evidence>
<keyword evidence="2" id="KW-1277">Toxin-antitoxin system</keyword>
<comment type="similarity">
    <text evidence="1">Belongs to the RelE toxin family.</text>
</comment>
<dbReference type="InterPro" id="IPR007712">
    <property type="entry name" value="RelE/ParE_toxin"/>
</dbReference>
<keyword evidence="5" id="KW-1185">Reference proteome</keyword>
<name>Q2RWJ2_RHORT</name>
<evidence type="ECO:0000256" key="2">
    <source>
        <dbReference type="ARBA" id="ARBA00022649"/>
    </source>
</evidence>
<keyword evidence="3" id="KW-0472">Membrane</keyword>
<dbReference type="RefSeq" id="WP_011388457.1">
    <property type="nucleotide sequence ID" value="NC_007643.1"/>
</dbReference>
<dbReference type="InterPro" id="IPR051803">
    <property type="entry name" value="TA_system_RelE-like_toxin"/>
</dbReference>
<dbReference type="AlphaFoldDB" id="Q2RWJ2"/>
<dbReference type="EMBL" id="CP000230">
    <property type="protein sequence ID" value="ABC21503.1"/>
    <property type="molecule type" value="Genomic_DNA"/>
</dbReference>